<feature type="compositionally biased region" description="Low complexity" evidence="1">
    <location>
        <begin position="1268"/>
        <end position="1282"/>
    </location>
</feature>
<dbReference type="EMBL" id="KZ613482">
    <property type="protein sequence ID" value="PMD21100.1"/>
    <property type="molecule type" value="Genomic_DNA"/>
</dbReference>
<feature type="compositionally biased region" description="Low complexity" evidence="1">
    <location>
        <begin position="1198"/>
        <end position="1211"/>
    </location>
</feature>
<evidence type="ECO:0000256" key="1">
    <source>
        <dbReference type="SAM" id="MobiDB-lite"/>
    </source>
</evidence>
<keyword evidence="3" id="KW-1185">Reference proteome</keyword>
<feature type="compositionally biased region" description="Basic and acidic residues" evidence="1">
    <location>
        <begin position="1177"/>
        <end position="1196"/>
    </location>
</feature>
<feature type="compositionally biased region" description="Low complexity" evidence="1">
    <location>
        <begin position="1090"/>
        <end position="1102"/>
    </location>
</feature>
<dbReference type="InterPro" id="IPR022198">
    <property type="entry name" value="DUF3723"/>
</dbReference>
<dbReference type="Proteomes" id="UP000235672">
    <property type="component" value="Unassembled WGS sequence"/>
</dbReference>
<protein>
    <submittedName>
        <fullName evidence="2">Uncharacterized protein</fullName>
    </submittedName>
</protein>
<dbReference type="Pfam" id="PF12520">
    <property type="entry name" value="DUF3723"/>
    <property type="match status" value="1"/>
</dbReference>
<feature type="compositionally biased region" description="Basic and acidic residues" evidence="1">
    <location>
        <begin position="1121"/>
        <end position="1156"/>
    </location>
</feature>
<proteinExistence type="predicted"/>
<accession>A0A2J6Q490</accession>
<feature type="compositionally biased region" description="Basic and acidic residues" evidence="1">
    <location>
        <begin position="628"/>
        <end position="1017"/>
    </location>
</feature>
<feature type="compositionally biased region" description="Polar residues" evidence="1">
    <location>
        <begin position="1297"/>
        <end position="1310"/>
    </location>
</feature>
<dbReference type="STRING" id="1745343.A0A2J6Q490"/>
<evidence type="ECO:0000313" key="2">
    <source>
        <dbReference type="EMBL" id="PMD21100.1"/>
    </source>
</evidence>
<feature type="region of interest" description="Disordered" evidence="1">
    <location>
        <begin position="1393"/>
        <end position="1441"/>
    </location>
</feature>
<feature type="compositionally biased region" description="Basic and acidic residues" evidence="1">
    <location>
        <begin position="1429"/>
        <end position="1441"/>
    </location>
</feature>
<name>A0A2J6Q490_9HELO</name>
<feature type="region of interest" description="Disordered" evidence="1">
    <location>
        <begin position="628"/>
        <end position="1288"/>
    </location>
</feature>
<sequence length="1441" mass="168263">MQRARFLEQERRQEAERSIKYRGTASIKLDVLHFPCEESREPDKNNVERLRNLFRGEGGCRRLDLRNHIPAVISQPQLEAAIEASRTSAERLLEDARDNYPELDFPPGYRLECLHGRHRTLAAAQVLPLEDRRWTVDLYLEDLNQELKTTLIEEYSAEKEPDDGEIYSKIREYQGYRGAGNPYFEKRWWARLAAISNHKKENLEKIFRHTDYRAAFDVQLDVPGLAGGMRLSTTHTMFATRCHEPNLCYLDDTIRDFWTKKVFRDDREAMQKVDRATVKAFELTAPGACRADFQALYGKVRSGQILGAFSERDREDIWSRVLSATVDRLVPSLFSFFEDLNYLKNVADGVKRLFPLSPRGTVSSAIEDAFSDANHRAGQCVVQESESSCVFRPGSLADRVDLGRRQIWMFAMRDYPQMPAVPKRKKLSTKPITGKADEIILCEFATFAYRLGYESEPIHSLIRRSADREIARSALLKARKPDRYKYDEAMFEDYVGQIARLFSEAQPMTVEQASAAVEMDYSDGPPKRSGIPYAPDHERDRLSLFLDKLHNTGEEQCDEMSSFFIRRSVYFAFFGKPSRPTPRSPEEVSLLDTPISALGDDQVREGQERLVRQEQERLAREEQERLAREEQARLAQEDQERQEQLAREEQERLTREERERQVQLAREEQGRLAREERERQEQLAREEQERSARAEQERLAREQESLAREEQERLAREEQERLAREEQERLAREEQERLVREEQERLASEQERLAREEQERLAREEHERLARKEQERLAQKEQERLAREEQDRLARKEQERLAQEEQERLAKEEQEKLARKEQERLVKEEQERLAREEQERLAQEEQERLAREEQERLAREEQERLAREEQERLAQEEQERLAKEEQERLAREEQERLAREEQERLAREEQERLAREEQERLAREEQERLAREEQERLEREEQERLTKEDQERLAGEEQERLAKEEQDRATQEQERLVREEQERVTREQERLVENLAKQWKDRPKQKKPDKNQPDKGSKGPRSQNGVRRGLGAAKRRERPLTQLDLKKVTNGESSEANYRFVPPSQAFNFSLEAAGDQVEVDNASHPPQPSSDSSAADNSTASGKPPQLASDSREQNQAVERPAREKQGKLIMEEEERLVREEQEQVAHEEQEKPAGEEQEEPATKKKERLVKNIAKQWEERLGQKMSKEKTQDQSRPKVVGKGARRGIGAAKRNRPLTQFALETLRDAESQELAQEGPSPQTTVENERQTTADQEVVRNPTHSTQPGTDSSATNNSNSISTSGKIPDHVTNSEEQIQAVEPQTTRQSSDQGPDLPRVRIEYKIRDRGVWKVSHTLLVDPSDPSEARRVAIKYMRKRIHMFDTSFRMLTPQTCFEDVTADGTNTILLIPEWDIDTDNLPTSEERPDLQTNSEADPSIPKPNPENGSEGEETVHKRVARRDSR</sequence>
<organism evidence="2 3">
    <name type="scientific">Hyaloscypha hepaticicola</name>
    <dbReference type="NCBI Taxonomy" id="2082293"/>
    <lineage>
        <taxon>Eukaryota</taxon>
        <taxon>Fungi</taxon>
        <taxon>Dikarya</taxon>
        <taxon>Ascomycota</taxon>
        <taxon>Pezizomycotina</taxon>
        <taxon>Leotiomycetes</taxon>
        <taxon>Helotiales</taxon>
        <taxon>Hyaloscyphaceae</taxon>
        <taxon>Hyaloscypha</taxon>
    </lineage>
</organism>
<dbReference type="OrthoDB" id="4227485at2759"/>
<reference evidence="2 3" key="1">
    <citation type="submission" date="2016-05" db="EMBL/GenBank/DDBJ databases">
        <title>A degradative enzymes factory behind the ericoid mycorrhizal symbiosis.</title>
        <authorList>
            <consortium name="DOE Joint Genome Institute"/>
            <person name="Martino E."/>
            <person name="Morin E."/>
            <person name="Grelet G."/>
            <person name="Kuo A."/>
            <person name="Kohler A."/>
            <person name="Daghino S."/>
            <person name="Barry K."/>
            <person name="Choi C."/>
            <person name="Cichocki N."/>
            <person name="Clum A."/>
            <person name="Copeland A."/>
            <person name="Hainaut M."/>
            <person name="Haridas S."/>
            <person name="Labutti K."/>
            <person name="Lindquist E."/>
            <person name="Lipzen A."/>
            <person name="Khouja H.-R."/>
            <person name="Murat C."/>
            <person name="Ohm R."/>
            <person name="Olson A."/>
            <person name="Spatafora J."/>
            <person name="Veneault-Fourrey C."/>
            <person name="Henrissat B."/>
            <person name="Grigoriev I."/>
            <person name="Martin F."/>
            <person name="Perotto S."/>
        </authorList>
    </citation>
    <scope>NUCLEOTIDE SEQUENCE [LARGE SCALE GENOMIC DNA]</scope>
    <source>
        <strain evidence="2 3">UAMH 7357</strain>
    </source>
</reference>
<gene>
    <name evidence="2" type="ORF">NA56DRAFT_703776</name>
</gene>
<evidence type="ECO:0000313" key="3">
    <source>
        <dbReference type="Proteomes" id="UP000235672"/>
    </source>
</evidence>
<feature type="region of interest" description="Disordered" evidence="1">
    <location>
        <begin position="1297"/>
        <end position="1316"/>
    </location>
</feature>